<dbReference type="EMBL" id="AAOG01000003">
    <property type="protein sequence ID" value="EAR11883.1"/>
    <property type="molecule type" value="Genomic_DNA"/>
</dbReference>
<accession>A4C180</accession>
<keyword evidence="1" id="KW-1133">Transmembrane helix</keyword>
<proteinExistence type="predicted"/>
<evidence type="ECO:0000313" key="3">
    <source>
        <dbReference type="Proteomes" id="UP000003053"/>
    </source>
</evidence>
<sequence>MTGISLADVKWSIVKATENGFKEILLPLIFCLLTINFLVSYVDKIKKENRKS</sequence>
<dbReference type="HOGENOM" id="CLU_3083086_0_0_10"/>
<name>A4C180_9FLAO</name>
<protein>
    <submittedName>
        <fullName evidence="2">Uncharacterized protein</fullName>
    </submittedName>
</protein>
<gene>
    <name evidence="2" type="ORF">PI23P_11137</name>
</gene>
<evidence type="ECO:0000256" key="1">
    <source>
        <dbReference type="SAM" id="Phobius"/>
    </source>
</evidence>
<keyword evidence="1" id="KW-0812">Transmembrane</keyword>
<evidence type="ECO:0000313" key="2">
    <source>
        <dbReference type="EMBL" id="EAR11883.1"/>
    </source>
</evidence>
<keyword evidence="3" id="KW-1185">Reference proteome</keyword>
<comment type="caution">
    <text evidence="2">The sequence shown here is derived from an EMBL/GenBank/DDBJ whole genome shotgun (WGS) entry which is preliminary data.</text>
</comment>
<feature type="transmembrane region" description="Helical" evidence="1">
    <location>
        <begin position="24"/>
        <end position="42"/>
    </location>
</feature>
<reference evidence="2 3" key="1">
    <citation type="submission" date="2006-02" db="EMBL/GenBank/DDBJ databases">
        <authorList>
            <person name="Murray A."/>
            <person name="Staley J."/>
            <person name="Ferriera S."/>
            <person name="Johnson J."/>
            <person name="Kravitz S."/>
            <person name="Halpern A."/>
            <person name="Remington K."/>
            <person name="Beeson K."/>
            <person name="Tran B."/>
            <person name="Rogers Y.-H."/>
            <person name="Friedman R."/>
            <person name="Venter J.C."/>
        </authorList>
    </citation>
    <scope>NUCLEOTIDE SEQUENCE [LARGE SCALE GENOMIC DNA]</scope>
    <source>
        <strain evidence="2 3">23-P</strain>
    </source>
</reference>
<dbReference type="Proteomes" id="UP000003053">
    <property type="component" value="Unassembled WGS sequence"/>
</dbReference>
<keyword evidence="1" id="KW-0472">Membrane</keyword>
<organism evidence="2 3">
    <name type="scientific">Polaribacter irgensii 23-P</name>
    <dbReference type="NCBI Taxonomy" id="313594"/>
    <lineage>
        <taxon>Bacteria</taxon>
        <taxon>Pseudomonadati</taxon>
        <taxon>Bacteroidota</taxon>
        <taxon>Flavobacteriia</taxon>
        <taxon>Flavobacteriales</taxon>
        <taxon>Flavobacteriaceae</taxon>
    </lineage>
</organism>
<dbReference type="AlphaFoldDB" id="A4C180"/>